<dbReference type="EMBL" id="CP003326">
    <property type="protein sequence ID" value="AFS79340.1"/>
    <property type="molecule type" value="Genomic_DNA"/>
</dbReference>
<dbReference type="InterPro" id="IPR036582">
    <property type="entry name" value="Mao_N_sf"/>
</dbReference>
<evidence type="ECO:0000259" key="1">
    <source>
        <dbReference type="Pfam" id="PF07833"/>
    </source>
</evidence>
<protein>
    <recommendedName>
        <fullName evidence="1">Copper amine oxidase-like N-terminal domain-containing protein</fullName>
    </recommendedName>
</protein>
<sequence length="222" mass="25205">MVPLKVVYEHLGATVSWNNDSSTIDVLLNGNRINFKVGSKDFVINGKTLGSNEKVLIKNDKAFVDIIAVKLTSNYYLDFSQDQTVANLYDQNISIVIDRVKVSLNTYNETPDVPYLSYNINDQGFNVTNISNVSILARDIFEALGASVKWNNIERSTTINLKDDVIKLMVDTNEIYLNGIKSDYPTYLSFGKTKIRLGFLIDELNYHARWVQADKTIYLDKK</sequence>
<dbReference type="STRING" id="1128398.Curi_c23380"/>
<feature type="domain" description="Copper amine oxidase-like N-terminal" evidence="1">
    <location>
        <begin position="137"/>
        <end position="219"/>
    </location>
</feature>
<feature type="domain" description="Copper amine oxidase-like N-terminal" evidence="1">
    <location>
        <begin position="1"/>
        <end position="80"/>
    </location>
</feature>
<dbReference type="InterPro" id="IPR012854">
    <property type="entry name" value="Cu_amine_oxidase-like_N"/>
</dbReference>
<name>K0B381_GOTA9</name>
<dbReference type="HOGENOM" id="CLU_1243508_0_0_9"/>
<dbReference type="RefSeq" id="WP_014968474.1">
    <property type="nucleotide sequence ID" value="NC_018664.1"/>
</dbReference>
<dbReference type="SUPFAM" id="SSF55383">
    <property type="entry name" value="Copper amine oxidase, domain N"/>
    <property type="match status" value="2"/>
</dbReference>
<evidence type="ECO:0000313" key="2">
    <source>
        <dbReference type="EMBL" id="AFS79340.1"/>
    </source>
</evidence>
<dbReference type="OrthoDB" id="2519728at2"/>
<organism evidence="2 3">
    <name type="scientific">Gottschalkia acidurici (strain ATCC 7906 / DSM 604 / BCRC 14475 / CIP 104303 / KCTC 5404 / NCIMB 10678 / 9a)</name>
    <name type="common">Clostridium acidurici</name>
    <dbReference type="NCBI Taxonomy" id="1128398"/>
    <lineage>
        <taxon>Bacteria</taxon>
        <taxon>Bacillati</taxon>
        <taxon>Bacillota</taxon>
        <taxon>Tissierellia</taxon>
        <taxon>Tissierellales</taxon>
        <taxon>Gottschalkiaceae</taxon>
        <taxon>Gottschalkia</taxon>
    </lineage>
</organism>
<reference evidence="2 3" key="1">
    <citation type="journal article" date="2012" name="PLoS ONE">
        <title>The purine-utilizing bacterium Clostridium acidurici 9a: a genome-guided metabolic reconsideration.</title>
        <authorList>
            <person name="Hartwich K."/>
            <person name="Poehlein A."/>
            <person name="Daniel R."/>
        </authorList>
    </citation>
    <scope>NUCLEOTIDE SEQUENCE [LARGE SCALE GENOMIC DNA]</scope>
    <source>
        <strain evidence="3">ATCC 7906 / DSM 604 / BCRC 14475 / CIP 104303 / KCTC 5404 / NCIMB 10678 / 9a</strain>
    </source>
</reference>
<accession>K0B381</accession>
<proteinExistence type="predicted"/>
<dbReference type="Gene3D" id="3.30.457.10">
    <property type="entry name" value="Copper amine oxidase-like, N-terminal domain"/>
    <property type="match status" value="2"/>
</dbReference>
<dbReference type="Pfam" id="PF07833">
    <property type="entry name" value="Cu_amine_oxidN1"/>
    <property type="match status" value="2"/>
</dbReference>
<gene>
    <name evidence="2" type="ordered locus">Curi_c23380</name>
</gene>
<keyword evidence="3" id="KW-1185">Reference proteome</keyword>
<evidence type="ECO:0000313" key="3">
    <source>
        <dbReference type="Proteomes" id="UP000006094"/>
    </source>
</evidence>
<dbReference type="AlphaFoldDB" id="K0B381"/>
<dbReference type="KEGG" id="cad:Curi_c23380"/>
<dbReference type="Proteomes" id="UP000006094">
    <property type="component" value="Chromosome"/>
</dbReference>